<proteinExistence type="predicted"/>
<organism evidence="2 3">
    <name type="scientific">Mycena metata</name>
    <dbReference type="NCBI Taxonomy" id="1033252"/>
    <lineage>
        <taxon>Eukaryota</taxon>
        <taxon>Fungi</taxon>
        <taxon>Dikarya</taxon>
        <taxon>Basidiomycota</taxon>
        <taxon>Agaricomycotina</taxon>
        <taxon>Agaricomycetes</taxon>
        <taxon>Agaricomycetidae</taxon>
        <taxon>Agaricales</taxon>
        <taxon>Marasmiineae</taxon>
        <taxon>Mycenaceae</taxon>
        <taxon>Mycena</taxon>
    </lineage>
</organism>
<feature type="region of interest" description="Disordered" evidence="1">
    <location>
        <begin position="174"/>
        <end position="215"/>
    </location>
</feature>
<feature type="compositionally biased region" description="Basic and acidic residues" evidence="1">
    <location>
        <begin position="200"/>
        <end position="215"/>
    </location>
</feature>
<sequence>MPRLAKSPSKASAKAVATARMKEPADRSPLVDDEAVESDGDGVLVDPADVNAGSGSEGYDDDFIDDRTPPPEIPLTQRPPSKQTRVFRRAASVIEVDSSEEDLESMAVDDSMYKKPAGVKPSCVCIRFAFCVNAHLLQGFAPIFGDKEVCQLALDASDSPADFVICSKRSTDLARDDGGEPDKKKAKVASTSTPVEAVNDDSRGDSRFDESAMEL</sequence>
<dbReference type="AlphaFoldDB" id="A0AAD7J2L2"/>
<feature type="compositionally biased region" description="Basic and acidic residues" evidence="1">
    <location>
        <begin position="174"/>
        <end position="183"/>
    </location>
</feature>
<feature type="compositionally biased region" description="Acidic residues" evidence="1">
    <location>
        <begin position="31"/>
        <end position="40"/>
    </location>
</feature>
<feature type="compositionally biased region" description="Low complexity" evidence="1">
    <location>
        <begin position="1"/>
        <end position="19"/>
    </location>
</feature>
<reference evidence="2" key="1">
    <citation type="submission" date="2023-03" db="EMBL/GenBank/DDBJ databases">
        <title>Massive genome expansion in bonnet fungi (Mycena s.s.) driven by repeated elements and novel gene families across ecological guilds.</title>
        <authorList>
            <consortium name="Lawrence Berkeley National Laboratory"/>
            <person name="Harder C.B."/>
            <person name="Miyauchi S."/>
            <person name="Viragh M."/>
            <person name="Kuo A."/>
            <person name="Thoen E."/>
            <person name="Andreopoulos B."/>
            <person name="Lu D."/>
            <person name="Skrede I."/>
            <person name="Drula E."/>
            <person name="Henrissat B."/>
            <person name="Morin E."/>
            <person name="Kohler A."/>
            <person name="Barry K."/>
            <person name="LaButti K."/>
            <person name="Morin E."/>
            <person name="Salamov A."/>
            <person name="Lipzen A."/>
            <person name="Mereny Z."/>
            <person name="Hegedus B."/>
            <person name="Baldrian P."/>
            <person name="Stursova M."/>
            <person name="Weitz H."/>
            <person name="Taylor A."/>
            <person name="Grigoriev I.V."/>
            <person name="Nagy L.G."/>
            <person name="Martin F."/>
            <person name="Kauserud H."/>
        </authorList>
    </citation>
    <scope>NUCLEOTIDE SEQUENCE</scope>
    <source>
        <strain evidence="2">CBHHK182m</strain>
    </source>
</reference>
<evidence type="ECO:0000256" key="1">
    <source>
        <dbReference type="SAM" id="MobiDB-lite"/>
    </source>
</evidence>
<name>A0AAD7J2L2_9AGAR</name>
<dbReference type="Proteomes" id="UP001215598">
    <property type="component" value="Unassembled WGS sequence"/>
</dbReference>
<gene>
    <name evidence="2" type="ORF">B0H16DRAFT_1722962</name>
</gene>
<protein>
    <submittedName>
        <fullName evidence="2">Uncharacterized protein</fullName>
    </submittedName>
</protein>
<dbReference type="EMBL" id="JARKIB010000054">
    <property type="protein sequence ID" value="KAJ7753763.1"/>
    <property type="molecule type" value="Genomic_DNA"/>
</dbReference>
<feature type="region of interest" description="Disordered" evidence="1">
    <location>
        <begin position="1"/>
        <end position="82"/>
    </location>
</feature>
<feature type="compositionally biased region" description="Basic and acidic residues" evidence="1">
    <location>
        <begin position="20"/>
        <end position="30"/>
    </location>
</feature>
<comment type="caution">
    <text evidence="2">The sequence shown here is derived from an EMBL/GenBank/DDBJ whole genome shotgun (WGS) entry which is preliminary data.</text>
</comment>
<accession>A0AAD7J2L2</accession>
<keyword evidence="3" id="KW-1185">Reference proteome</keyword>
<evidence type="ECO:0000313" key="2">
    <source>
        <dbReference type="EMBL" id="KAJ7753763.1"/>
    </source>
</evidence>
<evidence type="ECO:0000313" key="3">
    <source>
        <dbReference type="Proteomes" id="UP001215598"/>
    </source>
</evidence>